<organism evidence="1 2">
    <name type="scientific">Larimichthys crocea</name>
    <name type="common">Large yellow croaker</name>
    <name type="synonym">Pseudosciaena crocea</name>
    <dbReference type="NCBI Taxonomy" id="215358"/>
    <lineage>
        <taxon>Eukaryota</taxon>
        <taxon>Metazoa</taxon>
        <taxon>Chordata</taxon>
        <taxon>Craniata</taxon>
        <taxon>Vertebrata</taxon>
        <taxon>Euteleostomi</taxon>
        <taxon>Actinopterygii</taxon>
        <taxon>Neopterygii</taxon>
        <taxon>Teleostei</taxon>
        <taxon>Neoteleostei</taxon>
        <taxon>Acanthomorphata</taxon>
        <taxon>Eupercaria</taxon>
        <taxon>Sciaenidae</taxon>
        <taxon>Larimichthys</taxon>
    </lineage>
</organism>
<proteinExistence type="predicted"/>
<accession>A0ACD3RL64</accession>
<gene>
    <name evidence="1" type="ORF">E3U43_006754</name>
</gene>
<keyword evidence="2" id="KW-1185">Reference proteome</keyword>
<reference evidence="1" key="1">
    <citation type="submission" date="2018-11" db="EMBL/GenBank/DDBJ databases">
        <title>The sequence and de novo assembly of Larimichthys crocea genome using PacBio and Hi-C technologies.</title>
        <authorList>
            <person name="Xu P."/>
            <person name="Chen B."/>
            <person name="Zhou Z."/>
            <person name="Ke Q."/>
            <person name="Wu Y."/>
            <person name="Bai H."/>
            <person name="Pu F."/>
        </authorList>
    </citation>
    <scope>NUCLEOTIDE SEQUENCE</scope>
    <source>
        <tissue evidence="1">Muscle</tissue>
    </source>
</reference>
<comment type="caution">
    <text evidence="1">The sequence shown here is derived from an EMBL/GenBank/DDBJ whole genome shotgun (WGS) entry which is preliminary data.</text>
</comment>
<sequence>MQLHLQAPVLHSQPPQTTSSVASTLANTVRIEKLSDEEDEEVDITDDLSDDGHCNNKPIKTEFCEPELLTGTGIQTETPTEEQKEADLTETKHQPCLQSLPPMSSPLCSEKTGVTELDERGDKGVSPPPKDVQAELRTNENEGQSSQSESSAQTGQLEEACDDATDSADGPEEDQEEEEEEENEEEEGRA</sequence>
<name>A0ACD3RL64_LARCR</name>
<dbReference type="EMBL" id="CM011677">
    <property type="protein sequence ID" value="TMS20261.1"/>
    <property type="molecule type" value="Genomic_DNA"/>
</dbReference>
<evidence type="ECO:0000313" key="2">
    <source>
        <dbReference type="Proteomes" id="UP000793456"/>
    </source>
</evidence>
<protein>
    <submittedName>
        <fullName evidence="1">Uncharacterized protein</fullName>
    </submittedName>
</protein>
<dbReference type="Proteomes" id="UP000793456">
    <property type="component" value="Chromosome IV"/>
</dbReference>
<evidence type="ECO:0000313" key="1">
    <source>
        <dbReference type="EMBL" id="TMS20261.1"/>
    </source>
</evidence>